<evidence type="ECO:0000313" key="1">
    <source>
        <dbReference type="EMBL" id="CAK7345458.1"/>
    </source>
</evidence>
<dbReference type="Proteomes" id="UP001314170">
    <property type="component" value="Unassembled WGS sequence"/>
</dbReference>
<dbReference type="EMBL" id="CAWUPB010001168">
    <property type="protein sequence ID" value="CAK7345458.1"/>
    <property type="molecule type" value="Genomic_DNA"/>
</dbReference>
<dbReference type="AlphaFoldDB" id="A0AAV1S4V7"/>
<protein>
    <submittedName>
        <fullName evidence="1">Uncharacterized protein</fullName>
    </submittedName>
</protein>
<organism evidence="1 2">
    <name type="scientific">Dovyalis caffra</name>
    <dbReference type="NCBI Taxonomy" id="77055"/>
    <lineage>
        <taxon>Eukaryota</taxon>
        <taxon>Viridiplantae</taxon>
        <taxon>Streptophyta</taxon>
        <taxon>Embryophyta</taxon>
        <taxon>Tracheophyta</taxon>
        <taxon>Spermatophyta</taxon>
        <taxon>Magnoliopsida</taxon>
        <taxon>eudicotyledons</taxon>
        <taxon>Gunneridae</taxon>
        <taxon>Pentapetalae</taxon>
        <taxon>rosids</taxon>
        <taxon>fabids</taxon>
        <taxon>Malpighiales</taxon>
        <taxon>Salicaceae</taxon>
        <taxon>Flacourtieae</taxon>
        <taxon>Dovyalis</taxon>
    </lineage>
</organism>
<evidence type="ECO:0000313" key="2">
    <source>
        <dbReference type="Proteomes" id="UP001314170"/>
    </source>
</evidence>
<accession>A0AAV1S4V7</accession>
<keyword evidence="2" id="KW-1185">Reference proteome</keyword>
<sequence length="75" mass="8466">MAHTTSSGYFLWLEGIHCKQGQKMIIKIGDVKTFIEPLCTKRIIFVDCQNLRLLDEGQGPSFKINSKVSVKHSIS</sequence>
<name>A0AAV1S4V7_9ROSI</name>
<proteinExistence type="predicted"/>
<comment type="caution">
    <text evidence="1">The sequence shown here is derived from an EMBL/GenBank/DDBJ whole genome shotgun (WGS) entry which is preliminary data.</text>
</comment>
<reference evidence="1 2" key="1">
    <citation type="submission" date="2024-01" db="EMBL/GenBank/DDBJ databases">
        <authorList>
            <person name="Waweru B."/>
        </authorList>
    </citation>
    <scope>NUCLEOTIDE SEQUENCE [LARGE SCALE GENOMIC DNA]</scope>
</reference>
<gene>
    <name evidence="1" type="ORF">DCAF_LOCUS18245</name>
</gene>